<feature type="transmembrane region" description="Helical" evidence="1">
    <location>
        <begin position="12"/>
        <end position="30"/>
    </location>
</feature>
<dbReference type="InterPro" id="IPR045584">
    <property type="entry name" value="Pilin-like"/>
</dbReference>
<name>A0A5R9QBS6_9GAMM</name>
<evidence type="ECO:0000256" key="1">
    <source>
        <dbReference type="SAM" id="Phobius"/>
    </source>
</evidence>
<sequence>MRKQGGFTLIELMVVVAIIGILSAIAIPSYQDYVLRGNRTEGMALLNDAAARQERYHAQNNTYADTLAKLGLQESSNNNLYTLSISNTSSTAYTLTATPKGSQTRDTKCGTLGLNQAGTKTKTGTAALSDCWK</sequence>
<dbReference type="Pfam" id="PF07963">
    <property type="entry name" value="N_methyl"/>
    <property type="match status" value="1"/>
</dbReference>
<dbReference type="Pfam" id="PF16732">
    <property type="entry name" value="ComP_DUS"/>
    <property type="match status" value="1"/>
</dbReference>
<keyword evidence="1" id="KW-1133">Transmembrane helix</keyword>
<comment type="caution">
    <text evidence="2">The sequence shown here is derived from an EMBL/GenBank/DDBJ whole genome shotgun (WGS) entry which is preliminary data.</text>
</comment>
<evidence type="ECO:0000313" key="3">
    <source>
        <dbReference type="Proteomes" id="UP000306753"/>
    </source>
</evidence>
<keyword evidence="1" id="KW-0812">Transmembrane</keyword>
<accession>A0A5R9QBS6</accession>
<dbReference type="PANTHER" id="PTHR30093">
    <property type="entry name" value="GENERAL SECRETION PATHWAY PROTEIN G"/>
    <property type="match status" value="1"/>
</dbReference>
<keyword evidence="1" id="KW-0472">Membrane</keyword>
<organism evidence="2 3">
    <name type="scientific">Stutzerimonas nosocomialis</name>
    <dbReference type="NCBI Taxonomy" id="1056496"/>
    <lineage>
        <taxon>Bacteria</taxon>
        <taxon>Pseudomonadati</taxon>
        <taxon>Pseudomonadota</taxon>
        <taxon>Gammaproteobacteria</taxon>
        <taxon>Pseudomonadales</taxon>
        <taxon>Pseudomonadaceae</taxon>
        <taxon>Stutzerimonas</taxon>
    </lineage>
</organism>
<proteinExistence type="predicted"/>
<protein>
    <submittedName>
        <fullName evidence="2">Pilus assembly protein PilE</fullName>
    </submittedName>
</protein>
<gene>
    <name evidence="2" type="ORF">DN820_15675</name>
</gene>
<dbReference type="PANTHER" id="PTHR30093:SF47">
    <property type="entry name" value="TYPE IV PILUS NON-CORE MINOR PILIN PILE"/>
    <property type="match status" value="1"/>
</dbReference>
<dbReference type="EMBL" id="QLAG01000020">
    <property type="protein sequence ID" value="TLX62584.1"/>
    <property type="molecule type" value="Genomic_DNA"/>
</dbReference>
<dbReference type="Proteomes" id="UP000306753">
    <property type="component" value="Unassembled WGS sequence"/>
</dbReference>
<dbReference type="OrthoDB" id="5296638at2"/>
<dbReference type="InterPro" id="IPR031982">
    <property type="entry name" value="PilE-like"/>
</dbReference>
<dbReference type="NCBIfam" id="TIGR02532">
    <property type="entry name" value="IV_pilin_GFxxxE"/>
    <property type="match status" value="1"/>
</dbReference>
<dbReference type="PROSITE" id="PS00409">
    <property type="entry name" value="PROKAR_NTER_METHYL"/>
    <property type="match status" value="1"/>
</dbReference>
<dbReference type="Gene3D" id="3.30.700.10">
    <property type="entry name" value="Glycoprotein, Type 4 Pilin"/>
    <property type="match status" value="1"/>
</dbReference>
<dbReference type="GO" id="GO:0043683">
    <property type="term" value="P:type IV pilus assembly"/>
    <property type="evidence" value="ECO:0007669"/>
    <property type="project" value="InterPro"/>
</dbReference>
<dbReference type="FunFam" id="3.30.700.10:FF:000002">
    <property type="entry name" value="Type 4 fimbrial biogenesis protein PilE"/>
    <property type="match status" value="1"/>
</dbReference>
<dbReference type="InterPro" id="IPR012902">
    <property type="entry name" value="N_methyl_site"/>
</dbReference>
<dbReference type="SUPFAM" id="SSF54523">
    <property type="entry name" value="Pili subunits"/>
    <property type="match status" value="1"/>
</dbReference>
<keyword evidence="3" id="KW-1185">Reference proteome</keyword>
<reference evidence="2 3" key="1">
    <citation type="journal article" date="2017" name="Eur. J. Clin. Microbiol. Infect. Dis.">
        <title>Uncommonly isolated clinical Pseudomonas: identification and phylogenetic assignation.</title>
        <authorList>
            <person name="Mulet M."/>
            <person name="Gomila M."/>
            <person name="Ramirez A."/>
            <person name="Cardew S."/>
            <person name="Moore E.R."/>
            <person name="Lalucat J."/>
            <person name="Garcia-Valdes E."/>
        </authorList>
    </citation>
    <scope>NUCLEOTIDE SEQUENCE [LARGE SCALE GENOMIC DNA]</scope>
    <source>
        <strain evidence="2 3">SD129</strain>
    </source>
</reference>
<dbReference type="AlphaFoldDB" id="A0A5R9QBS6"/>
<dbReference type="RefSeq" id="WP_138409720.1">
    <property type="nucleotide sequence ID" value="NZ_QLAE01000032.1"/>
</dbReference>
<evidence type="ECO:0000313" key="2">
    <source>
        <dbReference type="EMBL" id="TLX62584.1"/>
    </source>
</evidence>